<evidence type="ECO:0000256" key="6">
    <source>
        <dbReference type="SAM" id="Coils"/>
    </source>
</evidence>
<accession>A0A443SSA7</accession>
<keyword evidence="4 8" id="KW-1133">Transmembrane helix</keyword>
<comment type="similarity">
    <text evidence="2">Belongs to the LIMR family.</text>
</comment>
<protein>
    <submittedName>
        <fullName evidence="9">LMBR1 domain-containing protein 2-like protein</fullName>
    </submittedName>
</protein>
<organism evidence="9 10">
    <name type="scientific">Leptotrombidium deliense</name>
    <dbReference type="NCBI Taxonomy" id="299467"/>
    <lineage>
        <taxon>Eukaryota</taxon>
        <taxon>Metazoa</taxon>
        <taxon>Ecdysozoa</taxon>
        <taxon>Arthropoda</taxon>
        <taxon>Chelicerata</taxon>
        <taxon>Arachnida</taxon>
        <taxon>Acari</taxon>
        <taxon>Acariformes</taxon>
        <taxon>Trombidiformes</taxon>
        <taxon>Prostigmata</taxon>
        <taxon>Anystina</taxon>
        <taxon>Parasitengona</taxon>
        <taxon>Trombiculoidea</taxon>
        <taxon>Trombiculidae</taxon>
        <taxon>Leptotrombidium</taxon>
    </lineage>
</organism>
<evidence type="ECO:0000256" key="5">
    <source>
        <dbReference type="ARBA" id="ARBA00023136"/>
    </source>
</evidence>
<dbReference type="OrthoDB" id="203099at2759"/>
<feature type="transmembrane region" description="Helical" evidence="8">
    <location>
        <begin position="204"/>
        <end position="220"/>
    </location>
</feature>
<feature type="transmembrane region" description="Helical" evidence="8">
    <location>
        <begin position="126"/>
        <end position="145"/>
    </location>
</feature>
<feature type="region of interest" description="Disordered" evidence="7">
    <location>
        <begin position="627"/>
        <end position="649"/>
    </location>
</feature>
<evidence type="ECO:0000313" key="9">
    <source>
        <dbReference type="EMBL" id="RWS30431.1"/>
    </source>
</evidence>
<feature type="coiled-coil region" evidence="6">
    <location>
        <begin position="590"/>
        <end position="617"/>
    </location>
</feature>
<comment type="subcellular location">
    <subcellularLocation>
        <location evidence="1">Membrane</location>
        <topology evidence="1">Multi-pass membrane protein</topology>
    </subcellularLocation>
</comment>
<keyword evidence="3 8" id="KW-0812">Transmembrane</keyword>
<comment type="caution">
    <text evidence="9">The sequence shown here is derived from an EMBL/GenBank/DDBJ whole genome shotgun (WGS) entry which is preliminary data.</text>
</comment>
<dbReference type="InterPro" id="IPR051584">
    <property type="entry name" value="GPCR-associated_LMBR1"/>
</dbReference>
<feature type="transmembrane region" description="Helical" evidence="8">
    <location>
        <begin position="445"/>
        <end position="468"/>
    </location>
</feature>
<keyword evidence="6" id="KW-0175">Coiled coil</keyword>
<evidence type="ECO:0000256" key="1">
    <source>
        <dbReference type="ARBA" id="ARBA00004141"/>
    </source>
</evidence>
<sequence length="682" mass="78854">MSLWPLTAEIIITFVLSATLLYRYGNWNHQNVITTLSVFIAWFFSFIVIFILPLDISNTAYQQCLASENATRQIPTVFPPINISITNVTVPTVPVTLPSDNIDVASTCSKPWSFAPFSVMTTLWKIVYWTGQLLTWIVLPMMQSYSMAGDFTTLGKLRSAFVENAIYYGSFALIFVIFFIYVVINTSLDWSNLKVICVTASNTWGLFLLVVLLGYGLVEIPRSCYYTSLYDRTLSYLYFKIAKLSAEKCEAEEKLDDTLEEIQHAYETIITSNTVFKPHIDIVLEKCPSEWRQQLVNRYSEANRNRRFNASTSFNEKSLVRMHQAINRAVQSHRRTHCQWDHLIQKTIEWEDVSKNETNPLKMYKPTLAPRQSSGIVAMIGQLYTPRVEWYWKCVVRSPLCRYSSYILFAFSLMVVWSEMTFSIQKPPLSVFAFLFQEAKYSHNYFFIEIMSILSIAYLSVCTYYTVFKIRVFNYYYLASHHQTDEYSLIFCGMLLCRLTPPLCLNFLGLIHLDSPNTKLTTQETAFTHIMGQIDMKAIPFISNGLNIYLPIVMCLFCLATFFQFGSKLLHMMGIEQFILDDEMTSELVREGQELLKREKNKRLRQEESEVNKERWNSSIARVTFPNDSAASSTNTQFTRNTSTDSAKTELLTDAEQMDYSTWSHRDRPLATKPQKGIFDDV</sequence>
<dbReference type="Pfam" id="PF04791">
    <property type="entry name" value="LMBR1"/>
    <property type="match status" value="1"/>
</dbReference>
<dbReference type="EMBL" id="NCKV01000504">
    <property type="protein sequence ID" value="RWS30431.1"/>
    <property type="molecule type" value="Genomic_DNA"/>
</dbReference>
<evidence type="ECO:0000256" key="7">
    <source>
        <dbReference type="SAM" id="MobiDB-lite"/>
    </source>
</evidence>
<dbReference type="GO" id="GO:0016020">
    <property type="term" value="C:membrane"/>
    <property type="evidence" value="ECO:0007669"/>
    <property type="project" value="UniProtKB-SubCell"/>
</dbReference>
<dbReference type="InterPro" id="IPR006876">
    <property type="entry name" value="LMBR1-like_membr_prot"/>
</dbReference>
<feature type="transmembrane region" description="Helical" evidence="8">
    <location>
        <begin position="165"/>
        <end position="184"/>
    </location>
</feature>
<feature type="transmembrane region" description="Helical" evidence="8">
    <location>
        <begin position="32"/>
        <end position="52"/>
    </location>
</feature>
<name>A0A443SSA7_9ACAR</name>
<dbReference type="VEuPathDB" id="VectorBase:LDEU001607"/>
<gene>
    <name evidence="9" type="ORF">B4U80_06926</name>
</gene>
<proteinExistence type="inferred from homology"/>
<evidence type="ECO:0000256" key="2">
    <source>
        <dbReference type="ARBA" id="ARBA00010487"/>
    </source>
</evidence>
<dbReference type="AlphaFoldDB" id="A0A443SSA7"/>
<feature type="transmembrane region" description="Helical" evidence="8">
    <location>
        <begin position="546"/>
        <end position="565"/>
    </location>
</feature>
<evidence type="ECO:0000256" key="3">
    <source>
        <dbReference type="ARBA" id="ARBA00022692"/>
    </source>
</evidence>
<dbReference type="PANTHER" id="PTHR21355:SF0">
    <property type="entry name" value="G-PROTEIN COUPLED RECEPTOR-ASSOCIATED PROTEIN LMBRD2"/>
    <property type="match status" value="1"/>
</dbReference>
<feature type="transmembrane region" description="Helical" evidence="8">
    <location>
        <begin position="406"/>
        <end position="425"/>
    </location>
</feature>
<evidence type="ECO:0000256" key="4">
    <source>
        <dbReference type="ARBA" id="ARBA00022989"/>
    </source>
</evidence>
<feature type="region of interest" description="Disordered" evidence="7">
    <location>
        <begin position="662"/>
        <end position="682"/>
    </location>
</feature>
<dbReference type="PANTHER" id="PTHR21355">
    <property type="entry name" value="G-PROTEIN COUPLED RECEPTOR-ASSOCIATED PROTEIN LMBRD2"/>
    <property type="match status" value="1"/>
</dbReference>
<dbReference type="STRING" id="299467.A0A443SSA7"/>
<feature type="compositionally biased region" description="Polar residues" evidence="7">
    <location>
        <begin position="627"/>
        <end position="646"/>
    </location>
</feature>
<keyword evidence="10" id="KW-1185">Reference proteome</keyword>
<keyword evidence="5 8" id="KW-0472">Membrane</keyword>
<evidence type="ECO:0000313" key="10">
    <source>
        <dbReference type="Proteomes" id="UP000288716"/>
    </source>
</evidence>
<dbReference type="Proteomes" id="UP000288716">
    <property type="component" value="Unassembled WGS sequence"/>
</dbReference>
<feature type="transmembrane region" description="Helical" evidence="8">
    <location>
        <begin position="6"/>
        <end position="25"/>
    </location>
</feature>
<evidence type="ECO:0000256" key="8">
    <source>
        <dbReference type="SAM" id="Phobius"/>
    </source>
</evidence>
<reference evidence="9 10" key="1">
    <citation type="journal article" date="2018" name="Gigascience">
        <title>Genomes of trombidid mites reveal novel predicted allergens and laterally-transferred genes associated with secondary metabolism.</title>
        <authorList>
            <person name="Dong X."/>
            <person name="Chaisiri K."/>
            <person name="Xia D."/>
            <person name="Armstrong S.D."/>
            <person name="Fang Y."/>
            <person name="Donnelly M.J."/>
            <person name="Kadowaki T."/>
            <person name="McGarry J.W."/>
            <person name="Darby A.C."/>
            <person name="Makepeace B.L."/>
        </authorList>
    </citation>
    <scope>NUCLEOTIDE SEQUENCE [LARGE SCALE GENOMIC DNA]</scope>
    <source>
        <strain evidence="9">UoL-UT</strain>
    </source>
</reference>